<keyword evidence="3" id="KW-0963">Cytoplasm</keyword>
<dbReference type="OrthoDB" id="6252103at2759"/>
<reference evidence="10 11" key="1">
    <citation type="submission" date="2013-02" db="EMBL/GenBank/DDBJ databases">
        <title>The Genome Sequence of Plasmodium inui San Antonio 1.</title>
        <authorList>
            <consortium name="The Broad Institute Genome Sequencing Platform"/>
            <consortium name="The Broad Institute Genome Sequencing Center for Infectious Disease"/>
            <person name="Neafsey D."/>
            <person name="Cheeseman I."/>
            <person name="Volkman S."/>
            <person name="Adams J."/>
            <person name="Walker B."/>
            <person name="Young S.K."/>
            <person name="Zeng Q."/>
            <person name="Gargeya S."/>
            <person name="Fitzgerald M."/>
            <person name="Haas B."/>
            <person name="Abouelleil A."/>
            <person name="Alvarado L."/>
            <person name="Arachchi H.M."/>
            <person name="Berlin A.M."/>
            <person name="Chapman S.B."/>
            <person name="Dewar J."/>
            <person name="Goldberg J."/>
            <person name="Griggs A."/>
            <person name="Gujja S."/>
            <person name="Hansen M."/>
            <person name="Howarth C."/>
            <person name="Imamovic A."/>
            <person name="Larimer J."/>
            <person name="McCowan C."/>
            <person name="Murphy C."/>
            <person name="Neiman D."/>
            <person name="Pearson M."/>
            <person name="Priest M."/>
            <person name="Roberts A."/>
            <person name="Saif S."/>
            <person name="Shea T."/>
            <person name="Sisk P."/>
            <person name="Sykes S."/>
            <person name="Wortman J."/>
            <person name="Nusbaum C."/>
            <person name="Birren B."/>
        </authorList>
    </citation>
    <scope>NUCLEOTIDE SEQUENCE [LARGE SCALE GENOMIC DNA]</scope>
    <source>
        <strain evidence="10 11">San Antonio 1</strain>
    </source>
</reference>
<proteinExistence type="inferred from homology"/>
<keyword evidence="6" id="KW-0966">Cell projection</keyword>
<evidence type="ECO:0000256" key="9">
    <source>
        <dbReference type="SAM" id="MobiDB-lite"/>
    </source>
</evidence>
<dbReference type="PANTHER" id="PTHR13720:SF14">
    <property type="entry name" value="CILIA- AND FLAGELLA-ASSOCIATED PROTEIN 52"/>
    <property type="match status" value="1"/>
</dbReference>
<accession>W7A3H3</accession>
<sequence length="742" mass="86810">MERKLVAESYIGFNGAISNNLILIRHEKKLDKKIYQQKLKLIEEEEIGENEKKKKLKSVYNLKSIDINHNYYELKKEELRYHFYMIYAIGTNIIKEDVVNNHRIIFKSNKNKITKLYVDRGQKYICCCKESKLVSNIYIYNFENEGDPIILSLHKFRTLDVSISRDGKYLLSSGGEDDKTLILTQIENQKFIYKSSSDYPYSNVSFFHNSNNFIIAKLNSIKICYYDFTKKLMSEEEVNTSIYKRQFVCLELKKNDEYAYLGTTTGDILVVNIKSKVLEKILPENYLFSNGINVVKILSDNTILTGSGDGYVSLIDVAEKKIVRKTKLYGSINSIEMRNDSTLYISVHENVIYVMDVTNNTHNVLMLLQNNYIRDLCFPFNYNYIMYTCSHNNIMAWNFYEKKVIFLKNIEKGKFIYYDRKMLNIPAEKKGKLCKINKLHEAQVAHTLEKKNNNEDTYDKINKNLTCHSIQITKDGKYVALSVHNNIYLLTSKYMKIVTVILNSHYDYCNVLLFHNQYDLITAGNHGDIKFWKFQDCKYVNVNTLNYHSMPINRIILYGDKYICSCSEDGLITLYNIDENTLVKKIIDRINARYRQICLNKKYDILLCCGNNNIFMYYDLIKNEISKHFYYSPFHNVLTVDMDDTGTYFITGSDDCKLRLYEFKTCTCLYIGDAHNDVINKCMFTVDNHFIISVSKDESKAQQIRQAPAQWNGESKGHKRKKTSQMGARNGEAHPYQTRLEA</sequence>
<dbReference type="InterPro" id="IPR050630">
    <property type="entry name" value="WD_repeat_EMAP"/>
</dbReference>
<evidence type="ECO:0000256" key="5">
    <source>
        <dbReference type="ARBA" id="ARBA00022737"/>
    </source>
</evidence>
<keyword evidence="6" id="KW-0969">Cilium</keyword>
<name>W7A3H3_9APIC</name>
<evidence type="ECO:0000256" key="8">
    <source>
        <dbReference type="ARBA" id="ARBA00029552"/>
    </source>
</evidence>
<gene>
    <name evidence="10" type="ORF">C922_01976</name>
</gene>
<evidence type="ECO:0000256" key="6">
    <source>
        <dbReference type="ARBA" id="ARBA00022846"/>
    </source>
</evidence>
<comment type="similarity">
    <text evidence="7">Belongs to the CFAP52 family.</text>
</comment>
<dbReference type="VEuPathDB" id="PlasmoDB:C922_01976"/>
<keyword evidence="6" id="KW-0282">Flagellum</keyword>
<keyword evidence="5" id="KW-0677">Repeat</keyword>
<dbReference type="AlphaFoldDB" id="W7A3H3"/>
<dbReference type="Proteomes" id="UP000030640">
    <property type="component" value="Unassembled WGS sequence"/>
</dbReference>
<keyword evidence="11" id="KW-1185">Reference proteome</keyword>
<evidence type="ECO:0000313" key="10">
    <source>
        <dbReference type="EMBL" id="EUD67787.1"/>
    </source>
</evidence>
<comment type="subcellular location">
    <subcellularLocation>
        <location evidence="1">Cell projection</location>
        <location evidence="1">Cilium</location>
        <location evidence="1">Flagellum</location>
    </subcellularLocation>
    <subcellularLocation>
        <location evidence="2">Cytoplasm</location>
    </subcellularLocation>
</comment>
<dbReference type="GeneID" id="20037250"/>
<protein>
    <recommendedName>
        <fullName evidence="8">Cilia- and flagella-associated protein 52</fullName>
    </recommendedName>
</protein>
<keyword evidence="4" id="KW-0853">WD repeat</keyword>
<feature type="region of interest" description="Disordered" evidence="9">
    <location>
        <begin position="701"/>
        <end position="742"/>
    </location>
</feature>
<dbReference type="GO" id="GO:0005930">
    <property type="term" value="C:axoneme"/>
    <property type="evidence" value="ECO:0007669"/>
    <property type="project" value="UniProtKB-ARBA"/>
</dbReference>
<evidence type="ECO:0000256" key="7">
    <source>
        <dbReference type="ARBA" id="ARBA00029456"/>
    </source>
</evidence>
<dbReference type="SMART" id="SM00320">
    <property type="entry name" value="WD40"/>
    <property type="match status" value="7"/>
</dbReference>
<evidence type="ECO:0000256" key="2">
    <source>
        <dbReference type="ARBA" id="ARBA00004496"/>
    </source>
</evidence>
<dbReference type="InterPro" id="IPR015943">
    <property type="entry name" value="WD40/YVTN_repeat-like_dom_sf"/>
</dbReference>
<dbReference type="GO" id="GO:0031514">
    <property type="term" value="C:motile cilium"/>
    <property type="evidence" value="ECO:0007669"/>
    <property type="project" value="UniProtKB-SubCell"/>
</dbReference>
<evidence type="ECO:0000313" key="11">
    <source>
        <dbReference type="Proteomes" id="UP000030640"/>
    </source>
</evidence>
<dbReference type="Pfam" id="PF00400">
    <property type="entry name" value="WD40"/>
    <property type="match status" value="1"/>
</dbReference>
<evidence type="ECO:0000256" key="3">
    <source>
        <dbReference type="ARBA" id="ARBA00022490"/>
    </source>
</evidence>
<evidence type="ECO:0000256" key="1">
    <source>
        <dbReference type="ARBA" id="ARBA00004230"/>
    </source>
</evidence>
<dbReference type="PANTHER" id="PTHR13720">
    <property type="entry name" value="WD-40 REPEAT PROTEIN"/>
    <property type="match status" value="1"/>
</dbReference>
<dbReference type="InterPro" id="IPR001680">
    <property type="entry name" value="WD40_rpt"/>
</dbReference>
<dbReference type="SUPFAM" id="SSF50978">
    <property type="entry name" value="WD40 repeat-like"/>
    <property type="match status" value="1"/>
</dbReference>
<dbReference type="EMBL" id="KI965465">
    <property type="protein sequence ID" value="EUD67787.1"/>
    <property type="molecule type" value="Genomic_DNA"/>
</dbReference>
<organism evidence="10 11">
    <name type="scientific">Plasmodium inui San Antonio 1</name>
    <dbReference type="NCBI Taxonomy" id="1237626"/>
    <lineage>
        <taxon>Eukaryota</taxon>
        <taxon>Sar</taxon>
        <taxon>Alveolata</taxon>
        <taxon>Apicomplexa</taxon>
        <taxon>Aconoidasida</taxon>
        <taxon>Haemosporida</taxon>
        <taxon>Plasmodiidae</taxon>
        <taxon>Plasmodium</taxon>
        <taxon>Plasmodium (Plasmodium)</taxon>
    </lineage>
</organism>
<dbReference type="RefSeq" id="XP_008815797.1">
    <property type="nucleotide sequence ID" value="XM_008817575.1"/>
</dbReference>
<dbReference type="SUPFAM" id="SSF69322">
    <property type="entry name" value="Tricorn protease domain 2"/>
    <property type="match status" value="1"/>
</dbReference>
<evidence type="ECO:0000256" key="4">
    <source>
        <dbReference type="ARBA" id="ARBA00022574"/>
    </source>
</evidence>
<dbReference type="Gene3D" id="2.130.10.10">
    <property type="entry name" value="YVTN repeat-like/Quinoprotein amine dehydrogenase"/>
    <property type="match status" value="4"/>
</dbReference>
<dbReference type="InterPro" id="IPR036322">
    <property type="entry name" value="WD40_repeat_dom_sf"/>
</dbReference>